<keyword evidence="2 6" id="KW-0699">rRNA-binding</keyword>
<name>A0A897NRG8_9EURY</name>
<dbReference type="PANTHER" id="PTHR11620">
    <property type="entry name" value="60S RIBOSOMAL PROTEIN L23A"/>
    <property type="match status" value="1"/>
</dbReference>
<dbReference type="GO" id="GO:0005840">
    <property type="term" value="C:ribosome"/>
    <property type="evidence" value="ECO:0007669"/>
    <property type="project" value="UniProtKB-UniRule"/>
</dbReference>
<accession>A0A897NRG8</accession>
<dbReference type="RefSeq" id="WP_229120669.1">
    <property type="nucleotide sequence ID" value="NZ_CP064791.1"/>
</dbReference>
<dbReference type="SUPFAM" id="SSF54189">
    <property type="entry name" value="Ribosomal proteins S24e, L23 and L15e"/>
    <property type="match status" value="1"/>
</dbReference>
<evidence type="ECO:0000256" key="1">
    <source>
        <dbReference type="ARBA" id="ARBA00006700"/>
    </source>
</evidence>
<evidence type="ECO:0000313" key="8">
    <source>
        <dbReference type="Proteomes" id="UP000663292"/>
    </source>
</evidence>
<comment type="subunit">
    <text evidence="6">Part of the 50S ribosomal subunit. Contacts protein L29.</text>
</comment>
<evidence type="ECO:0000256" key="3">
    <source>
        <dbReference type="ARBA" id="ARBA00022884"/>
    </source>
</evidence>
<dbReference type="InterPro" id="IPR012677">
    <property type="entry name" value="Nucleotide-bd_a/b_plait_sf"/>
</dbReference>
<keyword evidence="8" id="KW-1185">Reference proteome</keyword>
<dbReference type="InterPro" id="IPR012678">
    <property type="entry name" value="Ribosomal_uL23/eL15/eS24_sf"/>
</dbReference>
<dbReference type="GO" id="GO:0019843">
    <property type="term" value="F:rRNA binding"/>
    <property type="evidence" value="ECO:0007669"/>
    <property type="project" value="UniProtKB-UniRule"/>
</dbReference>
<dbReference type="HAMAP" id="MF_01369_A">
    <property type="entry name" value="Ribosomal_uL23_A"/>
    <property type="match status" value="1"/>
</dbReference>
<evidence type="ECO:0000256" key="6">
    <source>
        <dbReference type="HAMAP-Rule" id="MF_01369"/>
    </source>
</evidence>
<dbReference type="InterPro" id="IPR019985">
    <property type="entry name" value="Ribosomal_uL23"/>
</dbReference>
<gene>
    <name evidence="7" type="primary">rplW</name>
    <name evidence="6" type="synonym">rpl23</name>
    <name evidence="7" type="ORF">HSEST_1877</name>
</gene>
<dbReference type="InterPro" id="IPR013025">
    <property type="entry name" value="Ribosomal_uL23-like"/>
</dbReference>
<proteinExistence type="inferred from homology"/>
<dbReference type="NCBIfam" id="NF011118">
    <property type="entry name" value="PRK14548.1"/>
    <property type="match status" value="1"/>
</dbReference>
<reference evidence="7 8" key="1">
    <citation type="submission" date="2020-11" db="EMBL/GenBank/DDBJ databases">
        <title>Carbohydrate-dependent, anaerobic sulfur respiration: A novel catabolism in halophilic archaea.</title>
        <authorList>
            <person name="Sorokin D.Y."/>
            <person name="Messina E."/>
            <person name="Smedile F."/>
            <person name="La Cono V."/>
            <person name="Hallsworth J.E."/>
            <person name="Yakimov M.M."/>
        </authorList>
    </citation>
    <scope>NUCLEOTIDE SEQUENCE [LARGE SCALE GENOMIC DNA]</scope>
    <source>
        <strain evidence="7 8">HSR-Est</strain>
    </source>
</reference>
<dbReference type="NCBIfam" id="TIGR03636">
    <property type="entry name" value="uL23_arch"/>
    <property type="match status" value="1"/>
</dbReference>
<dbReference type="AlphaFoldDB" id="A0A897NRG8"/>
<organism evidence="7 8">
    <name type="scientific">Halapricum desulfuricans</name>
    <dbReference type="NCBI Taxonomy" id="2841257"/>
    <lineage>
        <taxon>Archaea</taxon>
        <taxon>Methanobacteriati</taxon>
        <taxon>Methanobacteriota</taxon>
        <taxon>Stenosarchaea group</taxon>
        <taxon>Halobacteria</taxon>
        <taxon>Halobacteriales</taxon>
        <taxon>Haloarculaceae</taxon>
        <taxon>Halapricum</taxon>
    </lineage>
</organism>
<dbReference type="FunFam" id="3.30.70.330:FF:000532">
    <property type="entry name" value="50S ribosomal protein L23"/>
    <property type="match status" value="1"/>
</dbReference>
<sequence>MSVRDVIKHPHVTEKAMDKMDFQNKLLFIVDIDATKDEIVDAIETQFDVTIENVTTMVTMNGNKKAEVTLSEADDAQEVASRIGVF</sequence>
<protein>
    <recommendedName>
        <fullName evidence="6">Large ribosomal subunit protein uL23</fullName>
    </recommendedName>
</protein>
<evidence type="ECO:0000313" key="7">
    <source>
        <dbReference type="EMBL" id="QSG15397.1"/>
    </source>
</evidence>
<keyword evidence="4 6" id="KW-0689">Ribosomal protein</keyword>
<keyword evidence="3 6" id="KW-0694">RNA-binding</keyword>
<dbReference type="GO" id="GO:0006412">
    <property type="term" value="P:translation"/>
    <property type="evidence" value="ECO:0007669"/>
    <property type="project" value="UniProtKB-UniRule"/>
</dbReference>
<comment type="similarity">
    <text evidence="1 6">Belongs to the universal ribosomal protein uL23 family.</text>
</comment>
<evidence type="ECO:0000256" key="2">
    <source>
        <dbReference type="ARBA" id="ARBA00022730"/>
    </source>
</evidence>
<keyword evidence="5 6" id="KW-0687">Ribonucleoprotein</keyword>
<dbReference type="Gene3D" id="3.30.70.330">
    <property type="match status" value="1"/>
</dbReference>
<dbReference type="GO" id="GO:1990904">
    <property type="term" value="C:ribonucleoprotein complex"/>
    <property type="evidence" value="ECO:0007669"/>
    <property type="project" value="UniProtKB-KW"/>
</dbReference>
<dbReference type="Proteomes" id="UP000663292">
    <property type="component" value="Chromosome"/>
</dbReference>
<evidence type="ECO:0000256" key="5">
    <source>
        <dbReference type="ARBA" id="ARBA00023274"/>
    </source>
</evidence>
<dbReference type="EMBL" id="CP064791">
    <property type="protein sequence ID" value="QSG15397.1"/>
    <property type="molecule type" value="Genomic_DNA"/>
</dbReference>
<dbReference type="Pfam" id="PF00276">
    <property type="entry name" value="Ribosomal_L23"/>
    <property type="match status" value="1"/>
</dbReference>
<comment type="function">
    <text evidence="6">Binds to 23S rRNA. One of the proteins that surrounds the polypeptide exit tunnel on the outside of the ribosome.</text>
</comment>
<dbReference type="GO" id="GO:0003735">
    <property type="term" value="F:structural constituent of ribosome"/>
    <property type="evidence" value="ECO:0007669"/>
    <property type="project" value="UniProtKB-UniRule"/>
</dbReference>
<evidence type="ECO:0000256" key="4">
    <source>
        <dbReference type="ARBA" id="ARBA00022980"/>
    </source>
</evidence>
<dbReference type="GeneID" id="68858511"/>